<name>A0A1D7VG37_9ACTN</name>
<dbReference type="AlphaFoldDB" id="A0A1D7VG37"/>
<reference evidence="1 2" key="1">
    <citation type="submission" date="2016-09" db="EMBL/GenBank/DDBJ databases">
        <title>Complete genome sequencing of Streptomyces lydicus 103 and metabolic pathways analysis of antibiotic biosynthesis.</title>
        <authorList>
            <person name="Jia N."/>
            <person name="Ding M.-Z."/>
            <person name="Gao F."/>
            <person name="Yuan Y.-J."/>
        </authorList>
    </citation>
    <scope>NUCLEOTIDE SEQUENCE [LARGE SCALE GENOMIC DNA]</scope>
    <source>
        <strain evidence="1 2">103</strain>
    </source>
</reference>
<dbReference type="Proteomes" id="UP000094094">
    <property type="component" value="Chromosome"/>
</dbReference>
<organism evidence="1 2">
    <name type="scientific">Streptomyces lydicus</name>
    <dbReference type="NCBI Taxonomy" id="47763"/>
    <lineage>
        <taxon>Bacteria</taxon>
        <taxon>Bacillati</taxon>
        <taxon>Actinomycetota</taxon>
        <taxon>Actinomycetes</taxon>
        <taxon>Kitasatosporales</taxon>
        <taxon>Streptomycetaceae</taxon>
        <taxon>Streptomyces</taxon>
    </lineage>
</organism>
<dbReference type="KEGG" id="slc:SL103_05035"/>
<evidence type="ECO:0008006" key="3">
    <source>
        <dbReference type="Google" id="ProtNLM"/>
    </source>
</evidence>
<proteinExistence type="predicted"/>
<sequence>MAITVIETWYLNDDAATQATKVMQQMDDALGDNAHAHAGWHGHASFFQDEADPRQVTWQYAWRSKQDHEDLLKTEEALAEPLYRTYCTRPRQIRYATELEVEVEHDH</sequence>
<evidence type="ECO:0000313" key="1">
    <source>
        <dbReference type="EMBL" id="AOP45689.1"/>
    </source>
</evidence>
<keyword evidence="2" id="KW-1185">Reference proteome</keyword>
<accession>A0A1D7VG37</accession>
<protein>
    <recommendedName>
        <fullName evidence="3">ABM domain-containing protein</fullName>
    </recommendedName>
</protein>
<dbReference type="RefSeq" id="WP_069567561.1">
    <property type="nucleotide sequence ID" value="NZ_CP017157.1"/>
</dbReference>
<gene>
    <name evidence="1" type="ORF">SL103_05035</name>
</gene>
<dbReference type="EMBL" id="CP017157">
    <property type="protein sequence ID" value="AOP45689.1"/>
    <property type="molecule type" value="Genomic_DNA"/>
</dbReference>
<evidence type="ECO:0000313" key="2">
    <source>
        <dbReference type="Proteomes" id="UP000094094"/>
    </source>
</evidence>